<organism evidence="2 3">
    <name type="scientific">Colletotrichum navitas</name>
    <dbReference type="NCBI Taxonomy" id="681940"/>
    <lineage>
        <taxon>Eukaryota</taxon>
        <taxon>Fungi</taxon>
        <taxon>Dikarya</taxon>
        <taxon>Ascomycota</taxon>
        <taxon>Pezizomycotina</taxon>
        <taxon>Sordariomycetes</taxon>
        <taxon>Hypocreomycetidae</taxon>
        <taxon>Glomerellales</taxon>
        <taxon>Glomerellaceae</taxon>
        <taxon>Colletotrichum</taxon>
        <taxon>Colletotrichum graminicola species complex</taxon>
    </lineage>
</organism>
<dbReference type="EMBL" id="JAHLJV010000009">
    <property type="protein sequence ID" value="KAK1597140.1"/>
    <property type="molecule type" value="Genomic_DNA"/>
</dbReference>
<dbReference type="AlphaFoldDB" id="A0AAD8VA68"/>
<reference evidence="2" key="1">
    <citation type="submission" date="2021-06" db="EMBL/GenBank/DDBJ databases">
        <title>Comparative genomics, transcriptomics and evolutionary studies reveal genomic signatures of adaptation to plant cell wall in hemibiotrophic fungi.</title>
        <authorList>
            <consortium name="DOE Joint Genome Institute"/>
            <person name="Baroncelli R."/>
            <person name="Diaz J.F."/>
            <person name="Benocci T."/>
            <person name="Peng M."/>
            <person name="Battaglia E."/>
            <person name="Haridas S."/>
            <person name="Andreopoulos W."/>
            <person name="Labutti K."/>
            <person name="Pangilinan J."/>
            <person name="Floch G.L."/>
            <person name="Makela M.R."/>
            <person name="Henrissat B."/>
            <person name="Grigoriev I.V."/>
            <person name="Crouch J.A."/>
            <person name="De Vries R.P."/>
            <person name="Sukno S.A."/>
            <person name="Thon M.R."/>
        </authorList>
    </citation>
    <scope>NUCLEOTIDE SEQUENCE</scope>
    <source>
        <strain evidence="2">CBS 125086</strain>
    </source>
</reference>
<gene>
    <name evidence="2" type="ORF">LY79DRAFT_666885</name>
</gene>
<dbReference type="GeneID" id="85447531"/>
<accession>A0AAD8VA68</accession>
<evidence type="ECO:0000313" key="2">
    <source>
        <dbReference type="EMBL" id="KAK1597140.1"/>
    </source>
</evidence>
<dbReference type="RefSeq" id="XP_060417954.1">
    <property type="nucleotide sequence ID" value="XM_060563291.1"/>
</dbReference>
<name>A0AAD8VA68_9PEZI</name>
<keyword evidence="3" id="KW-1185">Reference proteome</keyword>
<keyword evidence="1" id="KW-1133">Transmembrane helix</keyword>
<proteinExistence type="predicted"/>
<keyword evidence="1" id="KW-0472">Membrane</keyword>
<protein>
    <submittedName>
        <fullName evidence="2">Uncharacterized protein</fullName>
    </submittedName>
</protein>
<sequence>MDPAAQQDSARCPSQPTSPGILSFAVAIVAAAYGLPVLVQDRFCVAFGPGALVPESWGFTTNVAMAWPPDRSKTLELVRQREALTARVQVTQMSMISS</sequence>
<evidence type="ECO:0000256" key="1">
    <source>
        <dbReference type="SAM" id="Phobius"/>
    </source>
</evidence>
<keyword evidence="1" id="KW-0812">Transmembrane</keyword>
<evidence type="ECO:0000313" key="3">
    <source>
        <dbReference type="Proteomes" id="UP001230504"/>
    </source>
</evidence>
<dbReference type="Proteomes" id="UP001230504">
    <property type="component" value="Unassembled WGS sequence"/>
</dbReference>
<feature type="transmembrane region" description="Helical" evidence="1">
    <location>
        <begin position="20"/>
        <end position="39"/>
    </location>
</feature>
<comment type="caution">
    <text evidence="2">The sequence shown here is derived from an EMBL/GenBank/DDBJ whole genome shotgun (WGS) entry which is preliminary data.</text>
</comment>